<name>A0A1D9GIV7_9GAMM</name>
<dbReference type="OrthoDB" id="255821at2"/>
<dbReference type="AlphaFoldDB" id="A0A1D9GIV7"/>
<dbReference type="EMBL" id="CP017715">
    <property type="protein sequence ID" value="AOY87543.1"/>
    <property type="molecule type" value="Genomic_DNA"/>
</dbReference>
<accession>A0A1D9GIV7</accession>
<evidence type="ECO:0000313" key="1">
    <source>
        <dbReference type="EMBL" id="AOY87543.1"/>
    </source>
</evidence>
<keyword evidence="2" id="KW-1185">Reference proteome</keyword>
<dbReference type="SMART" id="SM00028">
    <property type="entry name" value="TPR"/>
    <property type="match status" value="2"/>
</dbReference>
<proteinExistence type="predicted"/>
<dbReference type="PROSITE" id="PS51257">
    <property type="entry name" value="PROKAR_LIPOPROTEIN"/>
    <property type="match status" value="1"/>
</dbReference>
<dbReference type="InterPro" id="IPR019734">
    <property type="entry name" value="TPR_rpt"/>
</dbReference>
<dbReference type="Pfam" id="PF13432">
    <property type="entry name" value="TPR_16"/>
    <property type="match status" value="2"/>
</dbReference>
<dbReference type="KEGG" id="msq:BKP64_04790"/>
<organism evidence="1 2">
    <name type="scientific">Marinobacter salinus</name>
    <dbReference type="NCBI Taxonomy" id="1874317"/>
    <lineage>
        <taxon>Bacteria</taxon>
        <taxon>Pseudomonadati</taxon>
        <taxon>Pseudomonadota</taxon>
        <taxon>Gammaproteobacteria</taxon>
        <taxon>Pseudomonadales</taxon>
        <taxon>Marinobacteraceae</taxon>
        <taxon>Marinobacter</taxon>
    </lineage>
</organism>
<reference evidence="1 2" key="1">
    <citation type="submission" date="2016-10" db="EMBL/GenBank/DDBJ databases">
        <title>Marinobacter salinus sp. nov., a moderately halophilic bacterium isolated from a tidal flat environment.</title>
        <authorList>
            <person name="Park S.-J."/>
        </authorList>
    </citation>
    <scope>NUCLEOTIDE SEQUENCE [LARGE SCALE GENOMIC DNA]</scope>
    <source>
        <strain evidence="1 2">Hb8</strain>
    </source>
</reference>
<sequence>MAPDRTFARHLVMSFILAMMVGCSAPGSKKPEAVPANPEKALEYVLEGREAYDQGRNMAALDAWEMAVKLNPKDAVTVNNLALLLKDENRFEEAISLLETGLQYSPGVADLHYNLAVISELYLLDLERALTHYRKYQALTDADDKRVAGWIADLKRRLD</sequence>
<dbReference type="SUPFAM" id="SSF48452">
    <property type="entry name" value="TPR-like"/>
    <property type="match status" value="1"/>
</dbReference>
<dbReference type="InterPro" id="IPR011990">
    <property type="entry name" value="TPR-like_helical_dom_sf"/>
</dbReference>
<protein>
    <submittedName>
        <fullName evidence="1">Uncharacterized protein</fullName>
    </submittedName>
</protein>
<dbReference type="Gene3D" id="1.25.40.10">
    <property type="entry name" value="Tetratricopeptide repeat domain"/>
    <property type="match status" value="1"/>
</dbReference>
<gene>
    <name evidence="1" type="ORF">BKP64_04790</name>
</gene>
<dbReference type="Proteomes" id="UP000177445">
    <property type="component" value="Chromosome"/>
</dbReference>
<dbReference type="STRING" id="1874317.BKP64_04790"/>
<evidence type="ECO:0000313" key="2">
    <source>
        <dbReference type="Proteomes" id="UP000177445"/>
    </source>
</evidence>
<dbReference type="RefSeq" id="WP_070966685.1">
    <property type="nucleotide sequence ID" value="NZ_CP017715.1"/>
</dbReference>